<comment type="cofactor">
    <cofactor evidence="2">
        <name>Zn(2+)</name>
        <dbReference type="ChEBI" id="CHEBI:29105"/>
    </cofactor>
</comment>
<dbReference type="PANTHER" id="PTHR30616">
    <property type="entry name" value="UNCHARACTERIZED PROTEIN YFIH"/>
    <property type="match status" value="1"/>
</dbReference>
<evidence type="ECO:0000256" key="11">
    <source>
        <dbReference type="ARBA" id="ARBA00049893"/>
    </source>
</evidence>
<evidence type="ECO:0000256" key="7">
    <source>
        <dbReference type="ARBA" id="ARBA00022801"/>
    </source>
</evidence>
<dbReference type="Pfam" id="PF02578">
    <property type="entry name" value="Cu-oxidase_4"/>
    <property type="match status" value="1"/>
</dbReference>
<dbReference type="AlphaFoldDB" id="A0A917XQP6"/>
<evidence type="ECO:0000256" key="12">
    <source>
        <dbReference type="RuleBase" id="RU361274"/>
    </source>
</evidence>
<evidence type="ECO:0000256" key="10">
    <source>
        <dbReference type="ARBA" id="ARBA00048968"/>
    </source>
</evidence>
<dbReference type="InterPro" id="IPR038371">
    <property type="entry name" value="Cu_polyphenol_OxRdtase_sf"/>
</dbReference>
<keyword evidence="8" id="KW-0862">Zinc</keyword>
<dbReference type="InterPro" id="IPR011324">
    <property type="entry name" value="Cytotoxic_necrot_fac-like_cat"/>
</dbReference>
<protein>
    <recommendedName>
        <fullName evidence="12">Purine nucleoside phosphorylase</fullName>
    </recommendedName>
</protein>
<evidence type="ECO:0000313" key="13">
    <source>
        <dbReference type="EMBL" id="GGN49346.1"/>
    </source>
</evidence>
<comment type="similarity">
    <text evidence="4 12">Belongs to the purine nucleoside phosphorylase YfiH/LACC1 family.</text>
</comment>
<dbReference type="InterPro" id="IPR003730">
    <property type="entry name" value="Cu_polyphenol_OxRdtase"/>
</dbReference>
<evidence type="ECO:0000256" key="5">
    <source>
        <dbReference type="ARBA" id="ARBA00022679"/>
    </source>
</evidence>
<dbReference type="SUPFAM" id="SSF64438">
    <property type="entry name" value="CNF1/YfiH-like putative cysteine hydrolases"/>
    <property type="match status" value="1"/>
</dbReference>
<evidence type="ECO:0000256" key="6">
    <source>
        <dbReference type="ARBA" id="ARBA00022723"/>
    </source>
</evidence>
<evidence type="ECO:0000313" key="14">
    <source>
        <dbReference type="Proteomes" id="UP000624041"/>
    </source>
</evidence>
<organism evidence="13 14">
    <name type="scientific">Oceanobacillus indicireducens</name>
    <dbReference type="NCBI Taxonomy" id="1004261"/>
    <lineage>
        <taxon>Bacteria</taxon>
        <taxon>Bacillati</taxon>
        <taxon>Bacillota</taxon>
        <taxon>Bacilli</taxon>
        <taxon>Bacillales</taxon>
        <taxon>Bacillaceae</taxon>
        <taxon>Oceanobacillus</taxon>
    </lineage>
</organism>
<dbReference type="CDD" id="cd16833">
    <property type="entry name" value="YfiH"/>
    <property type="match status" value="1"/>
</dbReference>
<dbReference type="GO" id="GO:0005507">
    <property type="term" value="F:copper ion binding"/>
    <property type="evidence" value="ECO:0007669"/>
    <property type="project" value="TreeGrafter"/>
</dbReference>
<dbReference type="GO" id="GO:0017061">
    <property type="term" value="F:S-methyl-5-thioadenosine phosphorylase activity"/>
    <property type="evidence" value="ECO:0007669"/>
    <property type="project" value="UniProtKB-EC"/>
</dbReference>
<reference evidence="13" key="1">
    <citation type="journal article" date="2014" name="Int. J. Syst. Evol. Microbiol.">
        <title>Complete genome sequence of Corynebacterium casei LMG S-19264T (=DSM 44701T), isolated from a smear-ripened cheese.</title>
        <authorList>
            <consortium name="US DOE Joint Genome Institute (JGI-PGF)"/>
            <person name="Walter F."/>
            <person name="Albersmeier A."/>
            <person name="Kalinowski J."/>
            <person name="Ruckert C."/>
        </authorList>
    </citation>
    <scope>NUCLEOTIDE SEQUENCE</scope>
    <source>
        <strain evidence="13">JCM 17251</strain>
    </source>
</reference>
<comment type="catalytic activity">
    <reaction evidence="11">
        <text>S-methyl-5'-thioadenosine + phosphate = 5-(methylsulfanyl)-alpha-D-ribose 1-phosphate + adenine</text>
        <dbReference type="Rhea" id="RHEA:11852"/>
        <dbReference type="ChEBI" id="CHEBI:16708"/>
        <dbReference type="ChEBI" id="CHEBI:17509"/>
        <dbReference type="ChEBI" id="CHEBI:43474"/>
        <dbReference type="ChEBI" id="CHEBI:58533"/>
        <dbReference type="EC" id="2.4.2.28"/>
    </reaction>
    <physiologicalReaction direction="left-to-right" evidence="11">
        <dbReference type="Rhea" id="RHEA:11853"/>
    </physiologicalReaction>
</comment>
<comment type="catalytic activity">
    <reaction evidence="9">
        <text>adenosine + H2O + H(+) = inosine + NH4(+)</text>
        <dbReference type="Rhea" id="RHEA:24408"/>
        <dbReference type="ChEBI" id="CHEBI:15377"/>
        <dbReference type="ChEBI" id="CHEBI:15378"/>
        <dbReference type="ChEBI" id="CHEBI:16335"/>
        <dbReference type="ChEBI" id="CHEBI:17596"/>
        <dbReference type="ChEBI" id="CHEBI:28938"/>
        <dbReference type="EC" id="3.5.4.4"/>
    </reaction>
    <physiologicalReaction direction="left-to-right" evidence="9">
        <dbReference type="Rhea" id="RHEA:24409"/>
    </physiologicalReaction>
</comment>
<keyword evidence="5" id="KW-0808">Transferase</keyword>
<dbReference type="GO" id="GO:0016787">
    <property type="term" value="F:hydrolase activity"/>
    <property type="evidence" value="ECO:0007669"/>
    <property type="project" value="UniProtKB-KW"/>
</dbReference>
<keyword evidence="7" id="KW-0378">Hydrolase</keyword>
<comment type="catalytic activity">
    <reaction evidence="1">
        <text>inosine + phosphate = alpha-D-ribose 1-phosphate + hypoxanthine</text>
        <dbReference type="Rhea" id="RHEA:27646"/>
        <dbReference type="ChEBI" id="CHEBI:17368"/>
        <dbReference type="ChEBI" id="CHEBI:17596"/>
        <dbReference type="ChEBI" id="CHEBI:43474"/>
        <dbReference type="ChEBI" id="CHEBI:57720"/>
        <dbReference type="EC" id="2.4.2.1"/>
    </reaction>
    <physiologicalReaction direction="left-to-right" evidence="1">
        <dbReference type="Rhea" id="RHEA:27647"/>
    </physiologicalReaction>
</comment>
<reference evidence="13" key="2">
    <citation type="submission" date="2020-09" db="EMBL/GenBank/DDBJ databases">
        <authorList>
            <person name="Sun Q."/>
            <person name="Ohkuma M."/>
        </authorList>
    </citation>
    <scope>NUCLEOTIDE SEQUENCE</scope>
    <source>
        <strain evidence="13">JCM 17251</strain>
    </source>
</reference>
<comment type="caution">
    <text evidence="13">The sequence shown here is derived from an EMBL/GenBank/DDBJ whole genome shotgun (WGS) entry which is preliminary data.</text>
</comment>
<evidence type="ECO:0000256" key="2">
    <source>
        <dbReference type="ARBA" id="ARBA00001947"/>
    </source>
</evidence>
<sequence>MEMEPFIIKEKQLLRLINWKGLSPSLVAGITTKNGGVSQGDFSSFNCGLHVQDVTEDVLENRSTLAALTGFPLESWVVGEQVHGNKVQLVTASDKGKGATSTASALKNTDGILTKEKGLLLTAFYADCIPLFFYDPEAEIIGIAHAGWKGTVNEIAKEMVTQFEKNGSVRENILVTIGPGISPEHYEVDEYVASQITVDVREKVLTDKGGGHYSLDLKELNREILLHCGILRHNIDITNYCTYREHDLFFSHRRDQGRTGRMLGFIGMLE</sequence>
<dbReference type="Gene3D" id="3.60.140.10">
    <property type="entry name" value="CNF1/YfiH-like putative cysteine hydrolases"/>
    <property type="match status" value="1"/>
</dbReference>
<evidence type="ECO:0000256" key="3">
    <source>
        <dbReference type="ARBA" id="ARBA00003215"/>
    </source>
</evidence>
<keyword evidence="6" id="KW-0479">Metal-binding</keyword>
<keyword evidence="14" id="KW-1185">Reference proteome</keyword>
<gene>
    <name evidence="13" type="primary">ylmD</name>
    <name evidence="13" type="ORF">GCM10007971_01810</name>
</gene>
<dbReference type="NCBIfam" id="TIGR00726">
    <property type="entry name" value="peptidoglycan editing factor PgeF"/>
    <property type="match status" value="1"/>
</dbReference>
<accession>A0A917XQP6</accession>
<evidence type="ECO:0000256" key="1">
    <source>
        <dbReference type="ARBA" id="ARBA00000553"/>
    </source>
</evidence>
<proteinExistence type="inferred from homology"/>
<evidence type="ECO:0000256" key="9">
    <source>
        <dbReference type="ARBA" id="ARBA00047989"/>
    </source>
</evidence>
<dbReference type="EMBL" id="BMOS01000001">
    <property type="protein sequence ID" value="GGN49346.1"/>
    <property type="molecule type" value="Genomic_DNA"/>
</dbReference>
<dbReference type="Proteomes" id="UP000624041">
    <property type="component" value="Unassembled WGS sequence"/>
</dbReference>
<evidence type="ECO:0000256" key="8">
    <source>
        <dbReference type="ARBA" id="ARBA00022833"/>
    </source>
</evidence>
<comment type="catalytic activity">
    <reaction evidence="10">
        <text>adenosine + phosphate = alpha-D-ribose 1-phosphate + adenine</text>
        <dbReference type="Rhea" id="RHEA:27642"/>
        <dbReference type="ChEBI" id="CHEBI:16335"/>
        <dbReference type="ChEBI" id="CHEBI:16708"/>
        <dbReference type="ChEBI" id="CHEBI:43474"/>
        <dbReference type="ChEBI" id="CHEBI:57720"/>
        <dbReference type="EC" id="2.4.2.1"/>
    </reaction>
    <physiologicalReaction direction="left-to-right" evidence="10">
        <dbReference type="Rhea" id="RHEA:27643"/>
    </physiologicalReaction>
</comment>
<dbReference type="PANTHER" id="PTHR30616:SF2">
    <property type="entry name" value="PURINE NUCLEOSIDE PHOSPHORYLASE LACC1"/>
    <property type="match status" value="1"/>
</dbReference>
<evidence type="ECO:0000256" key="4">
    <source>
        <dbReference type="ARBA" id="ARBA00007353"/>
    </source>
</evidence>
<name>A0A917XQP6_9BACI</name>
<comment type="function">
    <text evidence="3">Purine nucleoside enzyme that catalyzes the phosphorolysis of adenosine and inosine nucleosides, yielding D-ribose 1-phosphate and the respective free bases, adenine and hypoxanthine. Also catalyzes the phosphorolysis of S-methyl-5'-thioadenosine into adenine and S-methyl-5-thio-alpha-D-ribose 1-phosphate. Also has adenosine deaminase activity.</text>
</comment>